<reference evidence="4 5" key="1">
    <citation type="journal article" date="2022" name="Gigascience">
        <title>A chromosome-level genome assembly and annotation of the desert horned lizard, Phrynosoma platyrhinos, provides insight into chromosomal rearrangements among reptiles.</title>
        <authorList>
            <person name="Koochekian N."/>
            <person name="Ascanio A."/>
            <person name="Farleigh K."/>
            <person name="Card D.C."/>
            <person name="Schield D.R."/>
            <person name="Castoe T.A."/>
            <person name="Jezkova T."/>
        </authorList>
    </citation>
    <scope>NUCLEOTIDE SEQUENCE [LARGE SCALE GENOMIC DNA]</scope>
    <source>
        <strain evidence="4">NK-2021</strain>
    </source>
</reference>
<feature type="compositionally biased region" description="Polar residues" evidence="2">
    <location>
        <begin position="487"/>
        <end position="502"/>
    </location>
</feature>
<evidence type="ECO:0000313" key="4">
    <source>
        <dbReference type="EMBL" id="KAH0626273.1"/>
    </source>
</evidence>
<evidence type="ECO:0000256" key="1">
    <source>
        <dbReference type="ARBA" id="ARBA00010586"/>
    </source>
</evidence>
<feature type="compositionally biased region" description="Low complexity" evidence="2">
    <location>
        <begin position="961"/>
        <end position="977"/>
    </location>
</feature>
<feature type="region of interest" description="Disordered" evidence="2">
    <location>
        <begin position="343"/>
        <end position="391"/>
    </location>
</feature>
<feature type="region of interest" description="Disordered" evidence="2">
    <location>
        <begin position="915"/>
        <end position="977"/>
    </location>
</feature>
<feature type="region of interest" description="Disordered" evidence="2">
    <location>
        <begin position="480"/>
        <end position="507"/>
    </location>
</feature>
<evidence type="ECO:0000259" key="3">
    <source>
        <dbReference type="Pfam" id="PF12881"/>
    </source>
</evidence>
<dbReference type="Proteomes" id="UP000826234">
    <property type="component" value="Unassembled WGS sequence"/>
</dbReference>
<evidence type="ECO:0000313" key="5">
    <source>
        <dbReference type="Proteomes" id="UP000826234"/>
    </source>
</evidence>
<dbReference type="PANTHER" id="PTHR22879">
    <property type="entry name" value="NUT FAMILY MEMBER 1"/>
    <property type="match status" value="1"/>
</dbReference>
<feature type="domain" description="Nuclear Testis protein N-terminal" evidence="3">
    <location>
        <begin position="112"/>
        <end position="206"/>
    </location>
</feature>
<feature type="compositionally biased region" description="Polar residues" evidence="2">
    <location>
        <begin position="757"/>
        <end position="773"/>
    </location>
</feature>
<feature type="domain" description="Nuclear Testis protein N-terminal" evidence="3">
    <location>
        <begin position="209"/>
        <end position="372"/>
    </location>
</feature>
<gene>
    <name evidence="4" type="ORF">JD844_001177</name>
</gene>
<dbReference type="EMBL" id="JAIPUX010000521">
    <property type="protein sequence ID" value="KAH0626273.1"/>
    <property type="molecule type" value="Genomic_DNA"/>
</dbReference>
<feature type="compositionally biased region" description="Polar residues" evidence="2">
    <location>
        <begin position="1073"/>
        <end position="1088"/>
    </location>
</feature>
<organism evidence="4 5">
    <name type="scientific">Phrynosoma platyrhinos</name>
    <name type="common">Desert horned lizard</name>
    <dbReference type="NCBI Taxonomy" id="52577"/>
    <lineage>
        <taxon>Eukaryota</taxon>
        <taxon>Metazoa</taxon>
        <taxon>Chordata</taxon>
        <taxon>Craniata</taxon>
        <taxon>Vertebrata</taxon>
        <taxon>Euteleostomi</taxon>
        <taxon>Lepidosauria</taxon>
        <taxon>Squamata</taxon>
        <taxon>Bifurcata</taxon>
        <taxon>Unidentata</taxon>
        <taxon>Episquamata</taxon>
        <taxon>Toxicofera</taxon>
        <taxon>Iguania</taxon>
        <taxon>Phrynosomatidae</taxon>
        <taxon>Phrynosomatinae</taxon>
        <taxon>Phrynosoma</taxon>
    </lineage>
</organism>
<feature type="compositionally biased region" description="Polar residues" evidence="2">
    <location>
        <begin position="351"/>
        <end position="362"/>
    </location>
</feature>
<name>A0ABQ7TAP1_PHRPL</name>
<sequence>MSSQVHTPGPGLSSCPPSAPSLLLPAFPGAALLVTSADAPGSKLIIKLKREGPMVGGAEEMPRTQTFFLTGMPLGWAAQRRDGLPGPGVRTVLLTKAGEDPGGRKSRVPETVPSARAPPPSDSSFACTSKGVYENYRRWQRYKALARRHFPATPDAEALACFFIPVLRSLARLRPDMTLEDGVPRAVQEWEHSSNFERMIFYEMAENRQPRRRQRRPPSNSAPGAPREIPAEAVHQYAEIMEGLDTSWEEDEDEKKEQGASRDPQGQEDGVFLDSALTQYIDQLCDDEEFVTKVEAVIHPQFMARLLSPEKSQDPMDLVEELEEELNLTPNQLTEKRLLALTEEEREPSMYPTSHSDSTPSQSEEEDEVSCNGKGEDASCRAMKRPSGNEGIRITQTEFPAPTVISPLAPHSHRLGNRDFLPKGIRAAARSSLNKYGSHESQEGNLLPSLKATDEGETHHLLGQDQVRDHSIRISPQVQRVKPEVTPNVTENSSFTGKQGSNKTEEGIPRACTTQYSKQNGSQENKAKGQMEVPKMTEHSSQVVTVQFHNGGHLVWNNIESANNKYAKHYGTQQGDVRCLKKTQAFWEIKDNASKEMDHDNQDMTKILFGDHIAGGNALKLTLNRQKEMNVDHAEKVIGQSQIQNKEELGYKNREMKPHWDNHMKQSSQEHIHHACEKQDGCQGEIMKDQCLLQVIWKGPKSTPAIAATHSGIIDTCCQGLTKQDNVTLPSAGSETELDSPKAKVQSQKKPEVGWKQANSMNMKDNSPAQNSKLSADKLPLQNQSASIKQSVQQSNDSPILETDQEINFKSHAELTRGNGQLLTSADSGGIGSLEDQISGTDSEHLPCFNFLMLKSPSLRTQKGPERGHKSQWPLTEQCKITSLVENFSDEKQVTKPTLNPSNPNPLSFVISDEAEEDSCGPGGDHAPISISPGKVVPTFPPQLILQDSSSNNNEPTQRYESNASSKSSSLESNTKNLNKVEEGGLLERVMLANIRLPELQGSRTEDALKYGTKREEEYEDEELSNFSSLLASKLSLSTPSGHGPLPMEQGDTLPSSPTDTGKQDTKTRHSTRGQMSHNSTTLTSKNMEANPAVHRSHKRKSNSSGTRRSKRLRNQ</sequence>
<feature type="region of interest" description="Disordered" evidence="2">
    <location>
        <begin position="96"/>
        <end position="123"/>
    </location>
</feature>
<feature type="region of interest" description="Disordered" evidence="2">
    <location>
        <begin position="728"/>
        <end position="773"/>
    </location>
</feature>
<dbReference type="InterPro" id="IPR024310">
    <property type="entry name" value="NUT"/>
</dbReference>
<feature type="region of interest" description="Disordered" evidence="2">
    <location>
        <begin position="207"/>
        <end position="230"/>
    </location>
</feature>
<comment type="caution">
    <text evidence="4">The sequence shown here is derived from an EMBL/GenBank/DDBJ whole genome shotgun (WGS) entry which is preliminary data.</text>
</comment>
<proteinExistence type="inferred from homology"/>
<dbReference type="InterPro" id="IPR024309">
    <property type="entry name" value="NUT_N"/>
</dbReference>
<protein>
    <recommendedName>
        <fullName evidence="3">Nuclear Testis protein N-terminal domain-containing protein</fullName>
    </recommendedName>
</protein>
<feature type="compositionally biased region" description="Basic residues" evidence="2">
    <location>
        <begin position="1095"/>
        <end position="1116"/>
    </location>
</feature>
<dbReference type="Pfam" id="PF12881">
    <property type="entry name" value="NUT"/>
    <property type="match status" value="2"/>
</dbReference>
<evidence type="ECO:0000256" key="2">
    <source>
        <dbReference type="SAM" id="MobiDB-lite"/>
    </source>
</evidence>
<keyword evidence="5" id="KW-1185">Reference proteome</keyword>
<feature type="compositionally biased region" description="Polar residues" evidence="2">
    <location>
        <begin position="946"/>
        <end position="960"/>
    </location>
</feature>
<comment type="similarity">
    <text evidence="1">Belongs to the NUT family.</text>
</comment>
<feature type="region of interest" description="Disordered" evidence="2">
    <location>
        <begin position="247"/>
        <end position="269"/>
    </location>
</feature>
<feature type="region of interest" description="Disordered" evidence="2">
    <location>
        <begin position="1035"/>
        <end position="1116"/>
    </location>
</feature>
<accession>A0ABQ7TAP1</accession>